<dbReference type="InterPro" id="IPR025634">
    <property type="entry name" value="DUF4292"/>
</dbReference>
<dbReference type="Proteomes" id="UP001549749">
    <property type="component" value="Unassembled WGS sequence"/>
</dbReference>
<name>A0ABV2T6G8_9BACT</name>
<dbReference type="Pfam" id="PF14125">
    <property type="entry name" value="DUF4292"/>
    <property type="match status" value="1"/>
</dbReference>
<sequence length="279" mass="31612">MKQKVVVQIFLGILCLAAISCRHTRQIPRSTFPAVDSTHLPAGKDSALSNEDIAFNEKLLTGIKANRIEFNTFSAKLKIDFENDKQKQQNISTNIRMQKDSMIWISVSAPIIGEVARAVITKDSLKAYDRLNKKVFLRDMTSAQDLLKIPFDFKTLQDMIIGNPVFLSDSVYRVVKTPAVISFSCDSTLFTSLFNVFADDYVLQQSKVMDKDSTGEHKRSCELTYGDYKDTGGRKFATKRRVFIEEKNVTKIAMDFNRVEFDQPVTFPFVVPSSGYTIQ</sequence>
<dbReference type="EMBL" id="JBEXAC010000002">
    <property type="protein sequence ID" value="MET6998619.1"/>
    <property type="molecule type" value="Genomic_DNA"/>
</dbReference>
<accession>A0ABV2T6G8</accession>
<keyword evidence="2" id="KW-1185">Reference proteome</keyword>
<dbReference type="PROSITE" id="PS51257">
    <property type="entry name" value="PROKAR_LIPOPROTEIN"/>
    <property type="match status" value="1"/>
</dbReference>
<organism evidence="1 2">
    <name type="scientific">Chitinophaga defluvii</name>
    <dbReference type="NCBI Taxonomy" id="3163343"/>
    <lineage>
        <taxon>Bacteria</taxon>
        <taxon>Pseudomonadati</taxon>
        <taxon>Bacteroidota</taxon>
        <taxon>Chitinophagia</taxon>
        <taxon>Chitinophagales</taxon>
        <taxon>Chitinophagaceae</taxon>
        <taxon>Chitinophaga</taxon>
    </lineage>
</organism>
<evidence type="ECO:0000313" key="2">
    <source>
        <dbReference type="Proteomes" id="UP001549749"/>
    </source>
</evidence>
<dbReference type="RefSeq" id="WP_354661263.1">
    <property type="nucleotide sequence ID" value="NZ_JBEXAC010000002.1"/>
</dbReference>
<dbReference type="Gene3D" id="2.50.20.10">
    <property type="entry name" value="Lipoprotein localisation LolA/LolB/LppX"/>
    <property type="match status" value="1"/>
</dbReference>
<reference evidence="1 2" key="1">
    <citation type="submission" date="2024-06" db="EMBL/GenBank/DDBJ databases">
        <title>Chitinophaga defluvii sp. nov., isolated from municipal sewage.</title>
        <authorList>
            <person name="Zhang L."/>
        </authorList>
    </citation>
    <scope>NUCLEOTIDE SEQUENCE [LARGE SCALE GENOMIC DNA]</scope>
    <source>
        <strain evidence="1 2">H8</strain>
    </source>
</reference>
<evidence type="ECO:0000313" key="1">
    <source>
        <dbReference type="EMBL" id="MET6998619.1"/>
    </source>
</evidence>
<gene>
    <name evidence="1" type="ORF">ABR189_14640</name>
</gene>
<comment type="caution">
    <text evidence="1">The sequence shown here is derived from an EMBL/GenBank/DDBJ whole genome shotgun (WGS) entry which is preliminary data.</text>
</comment>
<protein>
    <submittedName>
        <fullName evidence="1">DUF4292 domain-containing protein</fullName>
    </submittedName>
</protein>
<proteinExistence type="predicted"/>